<sequence>MRIVLPPASGQRRGRRGAASLAAEAEGRRRQPRRRRAGAPQQRHGRRRRHGHGTHEPLQLGPGSLPPRRDRSRRAPSCAREQVGGTRVRGARRID</sequence>
<protein>
    <submittedName>
        <fullName evidence="2">Uncharacterized protein</fullName>
    </submittedName>
</protein>
<reference evidence="2" key="2">
    <citation type="journal article" date="2015" name="Data Brief">
        <title>Shoot transcriptome of the giant reed, Arundo donax.</title>
        <authorList>
            <person name="Barrero R.A."/>
            <person name="Guerrero F.D."/>
            <person name="Moolhuijzen P."/>
            <person name="Goolsby J.A."/>
            <person name="Tidwell J."/>
            <person name="Bellgard S.E."/>
            <person name="Bellgard M.I."/>
        </authorList>
    </citation>
    <scope>NUCLEOTIDE SEQUENCE</scope>
    <source>
        <tissue evidence="2">Shoot tissue taken approximately 20 cm above the soil surface</tissue>
    </source>
</reference>
<evidence type="ECO:0000256" key="1">
    <source>
        <dbReference type="SAM" id="MobiDB-lite"/>
    </source>
</evidence>
<organism evidence="2">
    <name type="scientific">Arundo donax</name>
    <name type="common">Giant reed</name>
    <name type="synonym">Donax arundinaceus</name>
    <dbReference type="NCBI Taxonomy" id="35708"/>
    <lineage>
        <taxon>Eukaryota</taxon>
        <taxon>Viridiplantae</taxon>
        <taxon>Streptophyta</taxon>
        <taxon>Embryophyta</taxon>
        <taxon>Tracheophyta</taxon>
        <taxon>Spermatophyta</taxon>
        <taxon>Magnoliopsida</taxon>
        <taxon>Liliopsida</taxon>
        <taxon>Poales</taxon>
        <taxon>Poaceae</taxon>
        <taxon>PACMAD clade</taxon>
        <taxon>Arundinoideae</taxon>
        <taxon>Arundineae</taxon>
        <taxon>Arundo</taxon>
    </lineage>
</organism>
<feature type="region of interest" description="Disordered" evidence="1">
    <location>
        <begin position="1"/>
        <end position="95"/>
    </location>
</feature>
<dbReference type="EMBL" id="GBRH01185648">
    <property type="protein sequence ID" value="JAE12248.1"/>
    <property type="molecule type" value="Transcribed_RNA"/>
</dbReference>
<feature type="compositionally biased region" description="Basic residues" evidence="1">
    <location>
        <begin position="30"/>
        <end position="52"/>
    </location>
</feature>
<name>A0A0A9FV79_ARUDO</name>
<accession>A0A0A9FV79</accession>
<reference evidence="2" key="1">
    <citation type="submission" date="2014-09" db="EMBL/GenBank/DDBJ databases">
        <authorList>
            <person name="Magalhaes I.L.F."/>
            <person name="Oliveira U."/>
            <person name="Santos F.R."/>
            <person name="Vidigal T.H.D.A."/>
            <person name="Brescovit A.D."/>
            <person name="Santos A.J."/>
        </authorList>
    </citation>
    <scope>NUCLEOTIDE SEQUENCE</scope>
    <source>
        <tissue evidence="2">Shoot tissue taken approximately 20 cm above the soil surface</tissue>
    </source>
</reference>
<evidence type="ECO:0000313" key="2">
    <source>
        <dbReference type="EMBL" id="JAE12248.1"/>
    </source>
</evidence>
<dbReference type="AlphaFoldDB" id="A0A0A9FV79"/>
<proteinExistence type="predicted"/>